<reference evidence="2" key="1">
    <citation type="journal article" date="2019" name="Int. J. Syst. Evol. Microbiol.">
        <title>The Global Catalogue of Microorganisms (GCM) 10K type strain sequencing project: providing services to taxonomists for standard genome sequencing and annotation.</title>
        <authorList>
            <consortium name="The Broad Institute Genomics Platform"/>
            <consortium name="The Broad Institute Genome Sequencing Center for Infectious Disease"/>
            <person name="Wu L."/>
            <person name="Ma J."/>
        </authorList>
    </citation>
    <scope>NUCLEOTIDE SEQUENCE [LARGE SCALE GENOMIC DNA]</scope>
    <source>
        <strain evidence="2">CGMCC 1.9106</strain>
    </source>
</reference>
<comment type="caution">
    <text evidence="1">The sequence shown here is derived from an EMBL/GenBank/DDBJ whole genome shotgun (WGS) entry which is preliminary data.</text>
</comment>
<dbReference type="EMBL" id="JBHTAC010000023">
    <property type="protein sequence ID" value="MFC7245175.1"/>
    <property type="molecule type" value="Genomic_DNA"/>
</dbReference>
<evidence type="ECO:0000313" key="2">
    <source>
        <dbReference type="Proteomes" id="UP001596392"/>
    </source>
</evidence>
<sequence>MPCEVESLSAPVAAQRSRITDGAMAIASILLGDGIVLAEGVALGVAA</sequence>
<dbReference type="Proteomes" id="UP001596392">
    <property type="component" value="Unassembled WGS sequence"/>
</dbReference>
<proteinExistence type="predicted"/>
<keyword evidence="2" id="KW-1185">Reference proteome</keyword>
<name>A0ABW2GYS8_9ACTN</name>
<gene>
    <name evidence="1" type="ORF">ACFQO7_22090</name>
</gene>
<accession>A0ABW2GYS8</accession>
<organism evidence="1 2">
    <name type="scientific">Catellatospora aurea</name>
    <dbReference type="NCBI Taxonomy" id="1337874"/>
    <lineage>
        <taxon>Bacteria</taxon>
        <taxon>Bacillati</taxon>
        <taxon>Actinomycetota</taxon>
        <taxon>Actinomycetes</taxon>
        <taxon>Micromonosporales</taxon>
        <taxon>Micromonosporaceae</taxon>
        <taxon>Catellatospora</taxon>
    </lineage>
</organism>
<dbReference type="RefSeq" id="WP_376808126.1">
    <property type="nucleotide sequence ID" value="NZ_JBHTAC010000023.1"/>
</dbReference>
<protein>
    <submittedName>
        <fullName evidence="1">Uncharacterized protein</fullName>
    </submittedName>
</protein>
<evidence type="ECO:0000313" key="1">
    <source>
        <dbReference type="EMBL" id="MFC7245175.1"/>
    </source>
</evidence>